<dbReference type="KEGG" id="tse:THMIRHAS_05500"/>
<dbReference type="PROSITE" id="PS00630">
    <property type="entry name" value="IMP_2"/>
    <property type="match status" value="1"/>
</dbReference>
<dbReference type="EMBL" id="AP021889">
    <property type="protein sequence ID" value="BBP45177.1"/>
    <property type="molecule type" value="Genomic_DNA"/>
</dbReference>
<feature type="binding site" evidence="6">
    <location>
        <position position="240"/>
    </location>
    <ligand>
        <name>substrate</name>
    </ligand>
</feature>
<evidence type="ECO:0000256" key="3">
    <source>
        <dbReference type="ARBA" id="ARBA00022519"/>
    </source>
</evidence>
<reference evidence="9" key="1">
    <citation type="submission" date="2019-11" db="EMBL/GenBank/DDBJ databases">
        <title>Isolation and characterization of two novel species in the genus Thiomicrorhabdus.</title>
        <authorList>
            <person name="Mochizuki J."/>
            <person name="Kojima H."/>
            <person name="Fukui M."/>
        </authorList>
    </citation>
    <scope>NUCLEOTIDE SEQUENCE [LARGE SCALE GENOMIC DNA]</scope>
    <source>
        <strain evidence="9">aks77</strain>
    </source>
</reference>
<feature type="binding site" evidence="6">
    <location>
        <position position="102"/>
    </location>
    <ligand>
        <name>Mg(2+)</name>
        <dbReference type="ChEBI" id="CHEBI:18420"/>
        <label>2</label>
    </ligand>
</feature>
<dbReference type="GO" id="GO:0008441">
    <property type="term" value="F:3'(2'),5'-bisphosphate nucleotidase activity"/>
    <property type="evidence" value="ECO:0007669"/>
    <property type="project" value="UniProtKB-UniRule"/>
</dbReference>
<evidence type="ECO:0000256" key="1">
    <source>
        <dbReference type="ARBA" id="ARBA00005289"/>
    </source>
</evidence>
<dbReference type="CDD" id="cd01638">
    <property type="entry name" value="CysQ"/>
    <property type="match status" value="1"/>
</dbReference>
<dbReference type="HAMAP" id="MF_02095">
    <property type="entry name" value="CysQ"/>
    <property type="match status" value="1"/>
</dbReference>
<dbReference type="SUPFAM" id="SSF56655">
    <property type="entry name" value="Carbohydrate phosphatase"/>
    <property type="match status" value="1"/>
</dbReference>
<dbReference type="GO" id="GO:0000103">
    <property type="term" value="P:sulfate assimilation"/>
    <property type="evidence" value="ECO:0007669"/>
    <property type="project" value="TreeGrafter"/>
</dbReference>
<dbReference type="InterPro" id="IPR006240">
    <property type="entry name" value="CysQ"/>
</dbReference>
<dbReference type="EC" id="3.1.3.7" evidence="6"/>
<dbReference type="Proteomes" id="UP000501726">
    <property type="component" value="Chromosome"/>
</dbReference>
<keyword evidence="2 6" id="KW-1003">Cell membrane</keyword>
<feature type="binding site" evidence="7">
    <location>
        <position position="99"/>
    </location>
    <ligand>
        <name>Mg(2+)</name>
        <dbReference type="ChEBI" id="CHEBI:18420"/>
        <label>1</label>
        <note>catalytic</note>
    </ligand>
</feature>
<dbReference type="AlphaFoldDB" id="A0A6F8PT14"/>
<dbReference type="Gene3D" id="3.30.540.10">
    <property type="entry name" value="Fructose-1,6-Bisphosphatase, subunit A, domain 1"/>
    <property type="match status" value="1"/>
</dbReference>
<protein>
    <recommendedName>
        <fullName evidence="6">3'(2'),5'-bisphosphate nucleotidase CysQ</fullName>
        <ecNumber evidence="6">3.1.3.7</ecNumber>
    </recommendedName>
    <alternativeName>
        <fullName evidence="6">3'(2'),5-bisphosphonucleoside 3'(2')-phosphohydrolase</fullName>
    </alternativeName>
    <alternativeName>
        <fullName evidence="6">3'-phosphoadenosine 5'-phosphate phosphatase</fullName>
        <shortName evidence="6">PAP phosphatase</shortName>
    </alternativeName>
</protein>
<sequence length="293" mass="32366">MEQCTQAHWQQWLPQVCQIALQTGRGISQMYRANQAQRFVDVEQKKDGTPVTEADHYADALIYTSLQAMTPDIPLVTEESVAKFAFAERQHWSTYWLVDPLDGTKEFIEGTGEFSVNIALIHNHRPVLGVVFGPEVNHLYYAVQGGAAFKVAVDVQSLDVERLDMSQLMSQAQPIQTARLQPDEMANVAISRRHGGRTQSFMAALGEHQTVKMGSALKSCLVAEGAAHVYPRFGPTSLWDTAASQVIVEVAGGAVLNAAGHPLEYVQTPTLLNPFFLVVCQCDYPWPPIPEVM</sequence>
<gene>
    <name evidence="8" type="primary">cysQ-1</name>
    <name evidence="6" type="synonym">cysQ</name>
    <name evidence="8" type="ORF">THMIRHAS_05500</name>
</gene>
<dbReference type="RefSeq" id="WP_173270586.1">
    <property type="nucleotide sequence ID" value="NZ_AP021889.1"/>
</dbReference>
<feature type="binding site" evidence="6">
    <location>
        <position position="240"/>
    </location>
    <ligand>
        <name>Mg(2+)</name>
        <dbReference type="ChEBI" id="CHEBI:18420"/>
        <label>2</label>
    </ligand>
</feature>
<dbReference type="InterPro" id="IPR050725">
    <property type="entry name" value="CysQ/Inositol_MonoPase"/>
</dbReference>
<keyword evidence="9" id="KW-1185">Reference proteome</keyword>
<dbReference type="GO" id="GO:0005886">
    <property type="term" value="C:plasma membrane"/>
    <property type="evidence" value="ECO:0007669"/>
    <property type="project" value="UniProtKB-SubCell"/>
</dbReference>
<feature type="binding site" evidence="7">
    <location>
        <position position="102"/>
    </location>
    <ligand>
        <name>Mg(2+)</name>
        <dbReference type="ChEBI" id="CHEBI:18420"/>
        <label>1</label>
        <note>catalytic</note>
    </ligand>
</feature>
<name>A0A6F8PT14_9GAMM</name>
<proteinExistence type="inferred from homology"/>
<accession>A0A6F8PT14</accession>
<comment type="catalytic activity">
    <reaction evidence="6">
        <text>adenosine 3',5'-bisphosphate + H2O = AMP + phosphate</text>
        <dbReference type="Rhea" id="RHEA:10040"/>
        <dbReference type="ChEBI" id="CHEBI:15377"/>
        <dbReference type="ChEBI" id="CHEBI:43474"/>
        <dbReference type="ChEBI" id="CHEBI:58343"/>
        <dbReference type="ChEBI" id="CHEBI:456215"/>
        <dbReference type="EC" id="3.1.3.7"/>
    </reaction>
</comment>
<dbReference type="Gene3D" id="3.40.190.80">
    <property type="match status" value="1"/>
</dbReference>
<dbReference type="GO" id="GO:0050427">
    <property type="term" value="P:3'-phosphoadenosine 5'-phosphosulfate metabolic process"/>
    <property type="evidence" value="ECO:0007669"/>
    <property type="project" value="TreeGrafter"/>
</dbReference>
<evidence type="ECO:0000256" key="2">
    <source>
        <dbReference type="ARBA" id="ARBA00022475"/>
    </source>
</evidence>
<evidence type="ECO:0000313" key="8">
    <source>
        <dbReference type="EMBL" id="BBP45177.1"/>
    </source>
</evidence>
<dbReference type="PANTHER" id="PTHR43028:SF5">
    <property type="entry name" value="3'(2'),5'-BISPHOSPHATE NUCLEOTIDASE 1"/>
    <property type="match status" value="1"/>
</dbReference>
<evidence type="ECO:0000313" key="9">
    <source>
        <dbReference type="Proteomes" id="UP000501726"/>
    </source>
</evidence>
<feature type="binding site" evidence="7">
    <location>
        <position position="101"/>
    </location>
    <ligand>
        <name>Mg(2+)</name>
        <dbReference type="ChEBI" id="CHEBI:18420"/>
        <label>1</label>
        <note>catalytic</note>
    </ligand>
</feature>
<feature type="binding site" evidence="7">
    <location>
        <position position="240"/>
    </location>
    <ligand>
        <name>Mg(2+)</name>
        <dbReference type="ChEBI" id="CHEBI:18420"/>
        <label>1</label>
        <note>catalytic</note>
    </ligand>
</feature>
<keyword evidence="6 7" id="KW-0460">Magnesium</keyword>
<dbReference type="GO" id="GO:0046854">
    <property type="term" value="P:phosphatidylinositol phosphate biosynthetic process"/>
    <property type="evidence" value="ECO:0007669"/>
    <property type="project" value="InterPro"/>
</dbReference>
<organism evidence="8 9">
    <name type="scientific">Thiosulfatimonas sediminis</name>
    <dbReference type="NCBI Taxonomy" id="2675054"/>
    <lineage>
        <taxon>Bacteria</taxon>
        <taxon>Pseudomonadati</taxon>
        <taxon>Pseudomonadota</taxon>
        <taxon>Gammaproteobacteria</taxon>
        <taxon>Thiotrichales</taxon>
        <taxon>Piscirickettsiaceae</taxon>
        <taxon>Thiosulfatimonas</taxon>
    </lineage>
</organism>
<evidence type="ECO:0000256" key="6">
    <source>
        <dbReference type="HAMAP-Rule" id="MF_02095"/>
    </source>
</evidence>
<comment type="subcellular location">
    <subcellularLocation>
        <location evidence="6">Cell inner membrane</location>
        <topology evidence="6">Peripheral membrane protein</topology>
        <orientation evidence="6">Cytoplasmic side</orientation>
    </subcellularLocation>
</comment>
<keyword evidence="5 6" id="KW-0472">Membrane</keyword>
<dbReference type="InterPro" id="IPR000760">
    <property type="entry name" value="Inositol_monophosphatase-like"/>
</dbReference>
<dbReference type="PANTHER" id="PTHR43028">
    <property type="entry name" value="3'(2'),5'-BISPHOSPHATE NUCLEOTIDASE 1"/>
    <property type="match status" value="1"/>
</dbReference>
<dbReference type="InterPro" id="IPR020550">
    <property type="entry name" value="Inositol_monophosphatase_CS"/>
</dbReference>
<feature type="binding site" evidence="6">
    <location>
        <position position="78"/>
    </location>
    <ligand>
        <name>substrate</name>
    </ligand>
</feature>
<keyword evidence="4 6" id="KW-0378">Hydrolase</keyword>
<feature type="binding site" evidence="6">
    <location>
        <position position="101"/>
    </location>
    <ligand>
        <name>Mg(2+)</name>
        <dbReference type="ChEBI" id="CHEBI:18420"/>
        <label>1</label>
    </ligand>
</feature>
<feature type="binding site" evidence="6">
    <location>
        <position position="99"/>
    </location>
    <ligand>
        <name>Mg(2+)</name>
        <dbReference type="ChEBI" id="CHEBI:18420"/>
        <label>1</label>
    </ligand>
</feature>
<evidence type="ECO:0000256" key="5">
    <source>
        <dbReference type="ARBA" id="ARBA00023136"/>
    </source>
</evidence>
<comment type="function">
    <text evidence="6">Converts adenosine-3',5'-bisphosphate (PAP) to AMP.</text>
</comment>
<evidence type="ECO:0000256" key="7">
    <source>
        <dbReference type="PIRSR" id="PIRSR600760-2"/>
    </source>
</evidence>
<dbReference type="GO" id="GO:0000287">
    <property type="term" value="F:magnesium ion binding"/>
    <property type="evidence" value="ECO:0007669"/>
    <property type="project" value="UniProtKB-UniRule"/>
</dbReference>
<keyword evidence="6 7" id="KW-0479">Metal-binding</keyword>
<dbReference type="Pfam" id="PF00459">
    <property type="entry name" value="Inositol_P"/>
    <property type="match status" value="1"/>
</dbReference>
<keyword evidence="3 6" id="KW-0997">Cell inner membrane</keyword>
<feature type="binding site" evidence="6">
    <location>
        <position position="78"/>
    </location>
    <ligand>
        <name>Mg(2+)</name>
        <dbReference type="ChEBI" id="CHEBI:18420"/>
        <label>1</label>
    </ligand>
</feature>
<evidence type="ECO:0000256" key="4">
    <source>
        <dbReference type="ARBA" id="ARBA00022801"/>
    </source>
</evidence>
<feature type="binding site" evidence="6">
    <location>
        <position position="99"/>
    </location>
    <ligand>
        <name>Mg(2+)</name>
        <dbReference type="ChEBI" id="CHEBI:18420"/>
        <label>2</label>
    </ligand>
</feature>
<comment type="cofactor">
    <cofactor evidence="6 7">
        <name>Mg(2+)</name>
        <dbReference type="ChEBI" id="CHEBI:18420"/>
    </cofactor>
</comment>
<feature type="binding site" evidence="6">
    <location>
        <begin position="101"/>
        <end position="104"/>
    </location>
    <ligand>
        <name>substrate</name>
    </ligand>
</feature>
<feature type="binding site" evidence="7">
    <location>
        <position position="78"/>
    </location>
    <ligand>
        <name>Mg(2+)</name>
        <dbReference type="ChEBI" id="CHEBI:18420"/>
        <label>1</label>
        <note>catalytic</note>
    </ligand>
</feature>
<comment type="similarity">
    <text evidence="1 6">Belongs to the inositol monophosphatase superfamily. CysQ family.</text>
</comment>
<dbReference type="NCBIfam" id="TIGR01331">
    <property type="entry name" value="bisphos_cysQ"/>
    <property type="match status" value="1"/>
</dbReference>